<keyword evidence="1" id="KW-0614">Plasmid</keyword>
<geneLocation type="plasmid" evidence="1 2">
    <name>pSbal02</name>
</geneLocation>
<sequence>MAQKKLALPPGVSVIRQGKAYVIFRDGHEAIGGVIVSETTQGNTQLQPYMNVDASDNKAVIAFVAQQMTDALLQHQAQKPLNEQLPIFTENVPDNVQVIENKSFPCSRCNSIIAKLIFVPEAATASALLAMAQKLELDAFVSPYPVWLIGAPDSQNDDIAQHLTLQIAPVKGEVYWQHPDHMNQRLIELDIEHRCTHHHGVNLKKDLH</sequence>
<gene>
    <name evidence="1" type="ordered locus">Sbal_4394</name>
</gene>
<name>A3DB32_SHEB5</name>
<reference evidence="1 2" key="1">
    <citation type="submission" date="2007-02" db="EMBL/GenBank/DDBJ databases">
        <title>Complete sequence of plasmid pSbal02 of Shewanella baltica OS155.</title>
        <authorList>
            <consortium name="US DOE Joint Genome Institute"/>
            <person name="Copeland A."/>
            <person name="Lucas S."/>
            <person name="Lapidus A."/>
            <person name="Barry K."/>
            <person name="Detter J.C."/>
            <person name="Glavina del Rio T."/>
            <person name="Hammon N."/>
            <person name="Israni S."/>
            <person name="Dalin E."/>
            <person name="Tice H."/>
            <person name="Pitluck S."/>
            <person name="Sims D.R."/>
            <person name="Brettin T."/>
            <person name="Bruce D."/>
            <person name="Han C."/>
            <person name="Tapia R."/>
            <person name="Brainard J."/>
            <person name="Schmutz J."/>
            <person name="Larimer F."/>
            <person name="Land M."/>
            <person name="Hauser L."/>
            <person name="Kyrpides N."/>
            <person name="Mikhailova N."/>
            <person name="Brettar I."/>
            <person name="Klappenbach J."/>
            <person name="Konstantinidis K."/>
            <person name="Rodrigues J."/>
            <person name="Tiedje J."/>
            <person name="Richardson P."/>
        </authorList>
    </citation>
    <scope>NUCLEOTIDE SEQUENCE [LARGE SCALE GENOMIC DNA]</scope>
    <source>
        <strain evidence="2">OS155 / ATCC BAA-1091</strain>
        <plasmid evidence="1 2">pSbal02</plasmid>
    </source>
</reference>
<dbReference type="KEGG" id="sbl:Sbal_4394"/>
<evidence type="ECO:0000313" key="1">
    <source>
        <dbReference type="EMBL" id="ABN63945.1"/>
    </source>
</evidence>
<dbReference type="HOGENOM" id="CLU_114547_0_0_6"/>
<accession>A3DB32</accession>
<proteinExistence type="predicted"/>
<protein>
    <submittedName>
        <fullName evidence="1">Uncharacterized protein</fullName>
    </submittedName>
</protein>
<dbReference type="Proteomes" id="UP000001557">
    <property type="component" value="Plasmid pSbal02"/>
</dbReference>
<dbReference type="RefSeq" id="WP_011839960.1">
    <property type="nucleotide sequence ID" value="NC_009036.1"/>
</dbReference>
<dbReference type="EMBL" id="CP000565">
    <property type="protein sequence ID" value="ABN63945.1"/>
    <property type="molecule type" value="Genomic_DNA"/>
</dbReference>
<organism evidence="1 2">
    <name type="scientific">Shewanella baltica (strain OS155 / ATCC BAA-1091)</name>
    <dbReference type="NCBI Taxonomy" id="325240"/>
    <lineage>
        <taxon>Bacteria</taxon>
        <taxon>Pseudomonadati</taxon>
        <taxon>Pseudomonadota</taxon>
        <taxon>Gammaproteobacteria</taxon>
        <taxon>Alteromonadales</taxon>
        <taxon>Shewanellaceae</taxon>
        <taxon>Shewanella</taxon>
    </lineage>
</organism>
<dbReference type="AlphaFoldDB" id="A3DB32"/>
<dbReference type="OrthoDB" id="6625045at2"/>
<keyword evidence="2" id="KW-1185">Reference proteome</keyword>
<evidence type="ECO:0000313" key="2">
    <source>
        <dbReference type="Proteomes" id="UP000001557"/>
    </source>
</evidence>